<dbReference type="EMBL" id="CP109019">
    <property type="protein sequence ID" value="WUT87348.1"/>
    <property type="molecule type" value="Genomic_DNA"/>
</dbReference>
<keyword evidence="3" id="KW-1185">Reference proteome</keyword>
<reference evidence="2" key="1">
    <citation type="submission" date="2022-10" db="EMBL/GenBank/DDBJ databases">
        <title>The complete genomes of actinobacterial strains from the NBC collection.</title>
        <authorList>
            <person name="Joergensen T.S."/>
            <person name="Alvarez Arevalo M."/>
            <person name="Sterndorff E.B."/>
            <person name="Faurdal D."/>
            <person name="Vuksanovic O."/>
            <person name="Mourched A.-S."/>
            <person name="Charusanti P."/>
            <person name="Shaw S."/>
            <person name="Blin K."/>
            <person name="Weber T."/>
        </authorList>
    </citation>
    <scope>NUCLEOTIDE SEQUENCE</scope>
    <source>
        <strain evidence="2">NBC_00668</strain>
    </source>
</reference>
<accession>A0ABZ1XUW1</accession>
<evidence type="ECO:0000256" key="1">
    <source>
        <dbReference type="SAM" id="MobiDB-lite"/>
    </source>
</evidence>
<dbReference type="Proteomes" id="UP001432060">
    <property type="component" value="Chromosome"/>
</dbReference>
<gene>
    <name evidence="2" type="ORF">OG515_36640</name>
</gene>
<proteinExistence type="predicted"/>
<name>A0ABZ1XUW1_9ACTN</name>
<sequence length="113" mass="12485">MESIAAWWRQGCRWCARAGGLLVAFSLMGLSAACSREPAAKEQRTQATSPQAASRRAAEEQGMRAVLARLTAVEGLEHVLTHFRDSCTRPYNGPIFENNPSPYVLTFRMEVDA</sequence>
<evidence type="ECO:0000313" key="3">
    <source>
        <dbReference type="Proteomes" id="UP001432060"/>
    </source>
</evidence>
<protein>
    <submittedName>
        <fullName evidence="2">Uncharacterized protein</fullName>
    </submittedName>
</protein>
<dbReference type="RefSeq" id="WP_329404359.1">
    <property type="nucleotide sequence ID" value="NZ_CP109019.1"/>
</dbReference>
<evidence type="ECO:0000313" key="2">
    <source>
        <dbReference type="EMBL" id="WUT87348.1"/>
    </source>
</evidence>
<organism evidence="2 3">
    <name type="scientific">Streptomyces melanogenes</name>
    <dbReference type="NCBI Taxonomy" id="67326"/>
    <lineage>
        <taxon>Bacteria</taxon>
        <taxon>Bacillati</taxon>
        <taxon>Actinomycetota</taxon>
        <taxon>Actinomycetes</taxon>
        <taxon>Kitasatosporales</taxon>
        <taxon>Streptomycetaceae</taxon>
        <taxon>Streptomyces</taxon>
    </lineage>
</organism>
<feature type="region of interest" description="Disordered" evidence="1">
    <location>
        <begin position="38"/>
        <end position="60"/>
    </location>
</feature>